<evidence type="ECO:0000313" key="2">
    <source>
        <dbReference type="EMBL" id="MCC2127027.1"/>
    </source>
</evidence>
<organism evidence="2 3">
    <name type="scientific">Hominiventricola filiformis</name>
    <dbReference type="NCBI Taxonomy" id="2885352"/>
    <lineage>
        <taxon>Bacteria</taxon>
        <taxon>Bacillati</taxon>
        <taxon>Bacillota</taxon>
        <taxon>Clostridia</taxon>
        <taxon>Lachnospirales</taxon>
        <taxon>Lachnospiraceae</taxon>
        <taxon>Hominiventricola</taxon>
    </lineage>
</organism>
<evidence type="ECO:0000313" key="3">
    <source>
        <dbReference type="Proteomes" id="UP001198220"/>
    </source>
</evidence>
<feature type="domain" description="N-acetyltransferase" evidence="1">
    <location>
        <begin position="1"/>
        <end position="147"/>
    </location>
</feature>
<comment type="caution">
    <text evidence="2">The sequence shown here is derived from an EMBL/GenBank/DDBJ whole genome shotgun (WGS) entry which is preliminary data.</text>
</comment>
<dbReference type="EMBL" id="JAJEPS010000014">
    <property type="protein sequence ID" value="MCC2127027.1"/>
    <property type="molecule type" value="Genomic_DNA"/>
</dbReference>
<dbReference type="EC" id="2.3.1.-" evidence="2"/>
<dbReference type="GO" id="GO:0016747">
    <property type="term" value="F:acyltransferase activity, transferring groups other than amino-acyl groups"/>
    <property type="evidence" value="ECO:0007669"/>
    <property type="project" value="InterPro"/>
</dbReference>
<dbReference type="Gene3D" id="3.40.630.30">
    <property type="match status" value="1"/>
</dbReference>
<gene>
    <name evidence="2" type="ORF">LKD36_12705</name>
</gene>
<dbReference type="AlphaFoldDB" id="A0AAE3DBU4"/>
<dbReference type="InterPro" id="IPR000182">
    <property type="entry name" value="GNAT_dom"/>
</dbReference>
<sequence length="184" mass="21456">MEIRPANPKELRQMKKLYLQAFPKSERKPFRLMRKKAREGVMELLVIHEKKKLLGLAITVRYKDMVLLDYFAVETGHRGKKIGSCALELLKQRYKDCRFMLEIELPETEGPGQDLRIRRKQFYLRNGMKETGIKVCLFLVPMELLTDGKAVSFEEYYALYEHTIGPAFARKVERLAAKKGDAES</sequence>
<protein>
    <submittedName>
        <fullName evidence="2">GNAT family N-acetyltransferase</fullName>
        <ecNumber evidence="2">2.3.1.-</ecNumber>
    </submittedName>
</protein>
<dbReference type="SUPFAM" id="SSF55729">
    <property type="entry name" value="Acyl-CoA N-acyltransferases (Nat)"/>
    <property type="match status" value="1"/>
</dbReference>
<dbReference type="InterPro" id="IPR016181">
    <property type="entry name" value="Acyl_CoA_acyltransferase"/>
</dbReference>
<dbReference type="PROSITE" id="PS51186">
    <property type="entry name" value="GNAT"/>
    <property type="match status" value="1"/>
</dbReference>
<dbReference type="RefSeq" id="WP_308459806.1">
    <property type="nucleotide sequence ID" value="NZ_JAJEPS010000014.1"/>
</dbReference>
<keyword evidence="2" id="KW-0808">Transferase</keyword>
<dbReference type="Proteomes" id="UP001198220">
    <property type="component" value="Unassembled WGS sequence"/>
</dbReference>
<reference evidence="2 3" key="1">
    <citation type="submission" date="2021-10" db="EMBL/GenBank/DDBJ databases">
        <title>Anaerobic single-cell dispensing facilitates the cultivation of human gut bacteria.</title>
        <authorList>
            <person name="Afrizal A."/>
        </authorList>
    </citation>
    <scope>NUCLEOTIDE SEQUENCE [LARGE SCALE GENOMIC DNA]</scope>
    <source>
        <strain evidence="2 3">CLA-AA-H276</strain>
    </source>
</reference>
<accession>A0AAE3DBU4</accession>
<proteinExistence type="predicted"/>
<evidence type="ECO:0000259" key="1">
    <source>
        <dbReference type="PROSITE" id="PS51186"/>
    </source>
</evidence>
<dbReference type="Pfam" id="PF00583">
    <property type="entry name" value="Acetyltransf_1"/>
    <property type="match status" value="1"/>
</dbReference>
<keyword evidence="3" id="KW-1185">Reference proteome</keyword>
<name>A0AAE3DBU4_9FIRM</name>
<keyword evidence="2" id="KW-0012">Acyltransferase</keyword>